<gene>
    <name evidence="2" type="ORF">ENF32_01940</name>
</gene>
<proteinExistence type="predicted"/>
<dbReference type="PANTHER" id="PTHR48079:SF6">
    <property type="entry name" value="NAD(P)-BINDING DOMAIN-CONTAINING PROTEIN-RELATED"/>
    <property type="match status" value="1"/>
</dbReference>
<dbReference type="InterPro" id="IPR036291">
    <property type="entry name" value="NAD(P)-bd_dom_sf"/>
</dbReference>
<accession>A0A7C0Y5I7</accession>
<protein>
    <submittedName>
        <fullName evidence="2">NAD-dependent epimerase/dehydratase family protein</fullName>
    </submittedName>
</protein>
<dbReference type="InterPro" id="IPR051783">
    <property type="entry name" value="NAD(P)-dependent_oxidoreduct"/>
</dbReference>
<feature type="domain" description="NAD-dependent epimerase/dehydratase" evidence="1">
    <location>
        <begin position="3"/>
        <end position="211"/>
    </location>
</feature>
<dbReference type="GO" id="GO:0005737">
    <property type="term" value="C:cytoplasm"/>
    <property type="evidence" value="ECO:0007669"/>
    <property type="project" value="TreeGrafter"/>
</dbReference>
<dbReference type="GO" id="GO:0004029">
    <property type="term" value="F:aldehyde dehydrogenase (NAD+) activity"/>
    <property type="evidence" value="ECO:0007669"/>
    <property type="project" value="TreeGrafter"/>
</dbReference>
<name>A0A7C0Y5I7_9BACT</name>
<organism evidence="2">
    <name type="scientific">Thermosulfidibacter takaii</name>
    <dbReference type="NCBI Taxonomy" id="412593"/>
    <lineage>
        <taxon>Bacteria</taxon>
        <taxon>Pseudomonadati</taxon>
        <taxon>Thermosulfidibacterota</taxon>
        <taxon>Thermosulfidibacteria</taxon>
        <taxon>Thermosulfidibacterales</taxon>
        <taxon>Thermosulfidibacteraceae</taxon>
    </lineage>
</organism>
<dbReference type="Proteomes" id="UP000885690">
    <property type="component" value="Unassembled WGS sequence"/>
</dbReference>
<dbReference type="Gene3D" id="3.40.50.720">
    <property type="entry name" value="NAD(P)-binding Rossmann-like Domain"/>
    <property type="match status" value="1"/>
</dbReference>
<sequence>MRVFVTGATGFVGSHVAQALVDRGDEVVALVRARESWLEEIPGVKKARGDVLDAYSLAEAFSSPFDLVIHCAGLTSAPRNMDYYRVNALGTYNLVRTLKKAPWRPGLVVYISSLAAAGPGEVNEECEERPLTPYGESKLYGEYFVVDSGLPCLLLRPPVIFGPRDTDVLQFFKLVKWGWAPAFFRKKRLSLVYVRTLVEALLFLLERGAQGTYFVADGTFSWWEVAERVSRIVGKKLRPFPLPQGFLIPVAGVSQFYRCLTGRPVLLSKEKVQEMRQDAWVCETSRLSSMGFVPSLSLDEALRETLEWYEEKGYL</sequence>
<dbReference type="InterPro" id="IPR001509">
    <property type="entry name" value="Epimerase_deHydtase"/>
</dbReference>
<dbReference type="AlphaFoldDB" id="A0A7C0Y5I7"/>
<dbReference type="PANTHER" id="PTHR48079">
    <property type="entry name" value="PROTEIN YEEZ"/>
    <property type="match status" value="1"/>
</dbReference>
<dbReference type="SUPFAM" id="SSF51735">
    <property type="entry name" value="NAD(P)-binding Rossmann-fold domains"/>
    <property type="match status" value="1"/>
</dbReference>
<evidence type="ECO:0000313" key="2">
    <source>
        <dbReference type="EMBL" id="HDD52815.1"/>
    </source>
</evidence>
<dbReference type="EMBL" id="DQWS01000074">
    <property type="protein sequence ID" value="HDD52815.1"/>
    <property type="molecule type" value="Genomic_DNA"/>
</dbReference>
<evidence type="ECO:0000259" key="1">
    <source>
        <dbReference type="Pfam" id="PF01370"/>
    </source>
</evidence>
<dbReference type="Pfam" id="PF01370">
    <property type="entry name" value="Epimerase"/>
    <property type="match status" value="1"/>
</dbReference>
<comment type="caution">
    <text evidence="2">The sequence shown here is derived from an EMBL/GenBank/DDBJ whole genome shotgun (WGS) entry which is preliminary data.</text>
</comment>
<reference evidence="2" key="1">
    <citation type="journal article" date="2020" name="mSystems">
        <title>Genome- and Community-Level Interaction Insights into Carbon Utilization and Element Cycling Functions of Hydrothermarchaeota in Hydrothermal Sediment.</title>
        <authorList>
            <person name="Zhou Z."/>
            <person name="Liu Y."/>
            <person name="Xu W."/>
            <person name="Pan J."/>
            <person name="Luo Z.H."/>
            <person name="Li M."/>
        </authorList>
    </citation>
    <scope>NUCLEOTIDE SEQUENCE [LARGE SCALE GENOMIC DNA]</scope>
    <source>
        <strain evidence="2">HyVt-115</strain>
    </source>
</reference>